<feature type="transmembrane region" description="Helical" evidence="5">
    <location>
        <begin position="76"/>
        <end position="96"/>
    </location>
</feature>
<feature type="transmembrane region" description="Helical" evidence="5">
    <location>
        <begin position="160"/>
        <end position="181"/>
    </location>
</feature>
<dbReference type="InterPro" id="IPR010096">
    <property type="entry name" value="NADH-Q_OxRdtase_suN/2"/>
</dbReference>
<organism evidence="8 9">
    <name type="scientific">Alistipes putredinis</name>
    <dbReference type="NCBI Taxonomy" id="28117"/>
    <lineage>
        <taxon>Bacteria</taxon>
        <taxon>Pseudomonadati</taxon>
        <taxon>Bacteroidota</taxon>
        <taxon>Bacteroidia</taxon>
        <taxon>Bacteroidales</taxon>
        <taxon>Rikenellaceae</taxon>
        <taxon>Alistipes</taxon>
    </lineage>
</organism>
<dbReference type="GO" id="GO:0050136">
    <property type="term" value="F:NADH dehydrogenase (quinone) (non-electrogenic) activity"/>
    <property type="evidence" value="ECO:0007669"/>
    <property type="project" value="UniProtKB-UniRule"/>
</dbReference>
<evidence type="ECO:0000259" key="7">
    <source>
        <dbReference type="Pfam" id="PF00361"/>
    </source>
</evidence>
<gene>
    <name evidence="5" type="primary">nuoN</name>
    <name evidence="8" type="ORF">BHV66_02580</name>
</gene>
<dbReference type="InterPro" id="IPR001750">
    <property type="entry name" value="ND/Mrp_TM"/>
</dbReference>
<proteinExistence type="inferred from homology"/>
<feature type="domain" description="NADH:quinone oxidoreductase/Mrp antiporter transmembrane" evidence="7">
    <location>
        <begin position="125"/>
        <end position="414"/>
    </location>
</feature>
<evidence type="ECO:0000313" key="8">
    <source>
        <dbReference type="EMBL" id="OKY96226.1"/>
    </source>
</evidence>
<feature type="transmembrane region" description="Helical" evidence="5">
    <location>
        <begin position="108"/>
        <end position="123"/>
    </location>
</feature>
<feature type="transmembrane region" description="Helical" evidence="5">
    <location>
        <begin position="321"/>
        <end position="342"/>
    </location>
</feature>
<dbReference type="Pfam" id="PF00361">
    <property type="entry name" value="Proton_antipo_M"/>
    <property type="match status" value="1"/>
</dbReference>
<feature type="transmembrane region" description="Helical" evidence="5">
    <location>
        <begin position="12"/>
        <end position="30"/>
    </location>
</feature>
<feature type="transmembrane region" description="Helical" evidence="5">
    <location>
        <begin position="402"/>
        <end position="426"/>
    </location>
</feature>
<feature type="transmembrane region" description="Helical" evidence="5">
    <location>
        <begin position="294"/>
        <end position="315"/>
    </location>
</feature>
<feature type="transmembrane region" description="Helical" evidence="5">
    <location>
        <begin position="235"/>
        <end position="260"/>
    </location>
</feature>
<evidence type="ECO:0000256" key="5">
    <source>
        <dbReference type="HAMAP-Rule" id="MF_00445"/>
    </source>
</evidence>
<keyword evidence="3 5" id="KW-1133">Transmembrane helix</keyword>
<evidence type="ECO:0000313" key="9">
    <source>
        <dbReference type="Proteomes" id="UP000187417"/>
    </source>
</evidence>
<evidence type="ECO:0000256" key="6">
    <source>
        <dbReference type="RuleBase" id="RU000320"/>
    </source>
</evidence>
<evidence type="ECO:0000256" key="4">
    <source>
        <dbReference type="ARBA" id="ARBA00023136"/>
    </source>
</evidence>
<feature type="transmembrane region" description="Helical" evidence="5">
    <location>
        <begin position="37"/>
        <end position="56"/>
    </location>
</feature>
<dbReference type="RefSeq" id="WP_278339020.1">
    <property type="nucleotide sequence ID" value="NZ_BAAFLA010000002.1"/>
</dbReference>
<dbReference type="EMBL" id="MNQH01000002">
    <property type="protein sequence ID" value="OKY96226.1"/>
    <property type="molecule type" value="Genomic_DNA"/>
</dbReference>
<feature type="transmembrane region" description="Helical" evidence="5">
    <location>
        <begin position="201"/>
        <end position="223"/>
    </location>
</feature>
<comment type="caution">
    <text evidence="8">The sequence shown here is derived from an EMBL/GenBank/DDBJ whole genome shotgun (WGS) entry which is preliminary data.</text>
</comment>
<comment type="catalytic activity">
    <reaction evidence="5">
        <text>a quinone + NADH + 5 H(+)(in) = a quinol + NAD(+) + 4 H(+)(out)</text>
        <dbReference type="Rhea" id="RHEA:57888"/>
        <dbReference type="ChEBI" id="CHEBI:15378"/>
        <dbReference type="ChEBI" id="CHEBI:24646"/>
        <dbReference type="ChEBI" id="CHEBI:57540"/>
        <dbReference type="ChEBI" id="CHEBI:57945"/>
        <dbReference type="ChEBI" id="CHEBI:132124"/>
    </reaction>
</comment>
<dbReference type="GO" id="GO:0005886">
    <property type="term" value="C:plasma membrane"/>
    <property type="evidence" value="ECO:0007669"/>
    <property type="project" value="UniProtKB-SubCell"/>
</dbReference>
<comment type="subcellular location">
    <subcellularLocation>
        <location evidence="5">Cell membrane</location>
        <topology evidence="5">Multi-pass membrane protein</topology>
    </subcellularLocation>
    <subcellularLocation>
        <location evidence="1">Endomembrane system</location>
        <topology evidence="1">Multi-pass membrane protein</topology>
    </subcellularLocation>
    <subcellularLocation>
        <location evidence="6">Membrane</location>
        <topology evidence="6">Multi-pass membrane protein</topology>
    </subcellularLocation>
</comment>
<accession>A0A1Q6FBI5</accession>
<feature type="transmembrane region" description="Helical" evidence="5">
    <location>
        <begin position="365"/>
        <end position="396"/>
    </location>
</feature>
<reference evidence="8 9" key="1">
    <citation type="journal article" date="2016" name="Nat. Biotechnol.">
        <title>Measurement of bacterial replication rates in microbial communities.</title>
        <authorList>
            <person name="Brown C.T."/>
            <person name="Olm M.R."/>
            <person name="Thomas B.C."/>
            <person name="Banfield J.F."/>
        </authorList>
    </citation>
    <scope>NUCLEOTIDE SEQUENCE [LARGE SCALE GENOMIC DNA]</scope>
    <source>
        <strain evidence="8">CAG:67_53_122</strain>
    </source>
</reference>
<protein>
    <recommendedName>
        <fullName evidence="5">NADH-quinone oxidoreductase subunit N</fullName>
        <ecNumber evidence="5">7.1.1.-</ecNumber>
    </recommendedName>
    <alternativeName>
        <fullName evidence="5">NADH dehydrogenase I subunit N</fullName>
    </alternativeName>
    <alternativeName>
        <fullName evidence="5">NDH-1 subunit N</fullName>
    </alternativeName>
</protein>
<keyword evidence="5" id="KW-0813">Transport</keyword>
<keyword evidence="5" id="KW-0520">NAD</keyword>
<dbReference type="STRING" id="28117.BHV66_02580"/>
<keyword evidence="5" id="KW-1278">Translocase</keyword>
<feature type="transmembrane region" description="Helical" evidence="5">
    <location>
        <begin position="447"/>
        <end position="472"/>
    </location>
</feature>
<dbReference type="GO" id="GO:0042773">
    <property type="term" value="P:ATP synthesis coupled electron transport"/>
    <property type="evidence" value="ECO:0007669"/>
    <property type="project" value="InterPro"/>
</dbReference>
<sequence>MNYSEIFHFMRPELTLIVTIALLFLFDLFAPERLRRYFHPLACVLLTVQILVNIVPTPDSGQLFGGMYQYEPMQSIVKSMLAIGTLIVFLQSNEWLRREDTAHKRGEFYLLTLSTLLGMYFMISAGNFLMFFLGMELASIPMACLIAFDKYRHNSAEAGAKYILCALFSSGLMLYGISFIYGTAGTLYFDDIRLDGSPLQIMALVFFFSGLGFKLSLVPFHLWTADAYQGAPTTVTSYLSVISKGSAAFVLMTILIKVFAPMVQEWRTILFVVIILSITVANLFAIRQQNLKRFLAFSSISQAGYIMLGVIGGSALGMTSLVYYILVYMAANLSIFGIVSAVEQHTDGKVCIEDYNGFYRTNPKLAVLMTLSLFSLAGIPPFAGFFSKFFIFAAAFKEGFHLLVFIALLNTVISLYYYLLVVKAMFITPGEHPVPTFRSDRGTRLSLALCTAGVLLLGIASVVYDSIGAFAFGM</sequence>
<comment type="function">
    <text evidence="5">NDH-1 shuttles electrons from NADH, via FMN and iron-sulfur (Fe-S) centers, to quinones in the respiratory chain. The immediate electron acceptor for the enzyme in this species is believed to be a menaquinone. Couples the redox reaction to proton translocation (for every two electrons transferred, four hydrogen ions are translocated across the cytoplasmic membrane), and thus conserves the redox energy in a proton gradient.</text>
</comment>
<comment type="similarity">
    <text evidence="5">Belongs to the complex I subunit 2 family.</text>
</comment>
<dbReference type="GO" id="GO:0048038">
    <property type="term" value="F:quinone binding"/>
    <property type="evidence" value="ECO:0007669"/>
    <property type="project" value="UniProtKB-KW"/>
</dbReference>
<feature type="transmembrane region" description="Helical" evidence="5">
    <location>
        <begin position="266"/>
        <end position="285"/>
    </location>
</feature>
<name>A0A1Q6FBI5_9BACT</name>
<evidence type="ECO:0000256" key="1">
    <source>
        <dbReference type="ARBA" id="ARBA00004127"/>
    </source>
</evidence>
<dbReference type="NCBIfam" id="TIGR01770">
    <property type="entry name" value="NDH_I_N"/>
    <property type="match status" value="1"/>
</dbReference>
<evidence type="ECO:0000256" key="3">
    <source>
        <dbReference type="ARBA" id="ARBA00022989"/>
    </source>
</evidence>
<dbReference type="GO" id="GO:0008137">
    <property type="term" value="F:NADH dehydrogenase (ubiquinone) activity"/>
    <property type="evidence" value="ECO:0007669"/>
    <property type="project" value="InterPro"/>
</dbReference>
<dbReference type="Proteomes" id="UP000187417">
    <property type="component" value="Unassembled WGS sequence"/>
</dbReference>
<keyword evidence="2 5" id="KW-0812">Transmembrane</keyword>
<feature type="transmembrane region" description="Helical" evidence="5">
    <location>
        <begin position="129"/>
        <end position="148"/>
    </location>
</feature>
<dbReference type="GO" id="GO:0012505">
    <property type="term" value="C:endomembrane system"/>
    <property type="evidence" value="ECO:0007669"/>
    <property type="project" value="UniProtKB-SubCell"/>
</dbReference>
<evidence type="ECO:0000256" key="2">
    <source>
        <dbReference type="ARBA" id="ARBA00022692"/>
    </source>
</evidence>
<dbReference type="HAMAP" id="MF_00445">
    <property type="entry name" value="NDH1_NuoN_1"/>
    <property type="match status" value="1"/>
</dbReference>
<comment type="subunit">
    <text evidence="5">NDH-1 is composed of 14 different subunits. Subunits NuoA, H, J, K, L, M, N constitute the membrane sector of the complex.</text>
</comment>
<keyword evidence="4 5" id="KW-0472">Membrane</keyword>
<keyword evidence="5" id="KW-1003">Cell membrane</keyword>
<dbReference type="EC" id="7.1.1.-" evidence="5"/>
<keyword evidence="5" id="KW-0874">Quinone</keyword>
<dbReference type="AlphaFoldDB" id="A0A1Q6FBI5"/>
<dbReference type="PANTHER" id="PTHR22773">
    <property type="entry name" value="NADH DEHYDROGENASE"/>
    <property type="match status" value="1"/>
</dbReference>